<keyword evidence="2" id="KW-1185">Reference proteome</keyword>
<evidence type="ECO:0000313" key="1">
    <source>
        <dbReference type="EMBL" id="WIA16456.1"/>
    </source>
</evidence>
<name>A0ABY8U8S7_TETOB</name>
<evidence type="ECO:0000313" key="2">
    <source>
        <dbReference type="Proteomes" id="UP001244341"/>
    </source>
</evidence>
<proteinExistence type="predicted"/>
<organism evidence="1 2">
    <name type="scientific">Tetradesmus obliquus</name>
    <name type="common">Green alga</name>
    <name type="synonym">Acutodesmus obliquus</name>
    <dbReference type="NCBI Taxonomy" id="3088"/>
    <lineage>
        <taxon>Eukaryota</taxon>
        <taxon>Viridiplantae</taxon>
        <taxon>Chlorophyta</taxon>
        <taxon>core chlorophytes</taxon>
        <taxon>Chlorophyceae</taxon>
        <taxon>CS clade</taxon>
        <taxon>Sphaeropleales</taxon>
        <taxon>Scenedesmaceae</taxon>
        <taxon>Tetradesmus</taxon>
    </lineage>
</organism>
<accession>A0ABY8U8S7</accession>
<sequence length="352" mass="37657">MTSPLQGLQQRSEAETLEYLGWASAQLMRFSDVPEQAHSAITAQALVDAGVQVWRHHSGTGHSFVYWPRKMSSPVQCFNPRQAASAIMKQEGWKEALGEEVDAAAAAGIDNTGCFPGYTFLRPEKEQQVLDGVADKLTALTRRKFTGAEVRGLGLRAVAETKRQRRQYSIWWPGRMAESEEPVHCAPSYTVGAQKLLAHPACRELSDALKLAGDAQHWSPESLKALPGGAVLAAGLDTRSLAPFISEAQEMHDNLTADAAQLEALLAQGSPGSKAAAGSSVGSAGRTRGGGSAAADAAQRKPIVAFRSALEACAADVSAWLKQQRQQDVLQRLQAVNQGRSKSYASQVLITA</sequence>
<dbReference type="Proteomes" id="UP001244341">
    <property type="component" value="Chromosome 7b"/>
</dbReference>
<gene>
    <name evidence="1" type="ORF">OEZ85_013141</name>
</gene>
<reference evidence="1 2" key="1">
    <citation type="submission" date="2023-05" db="EMBL/GenBank/DDBJ databases">
        <title>A 100% complete, gapless, phased diploid assembly of the Scenedesmus obliquus UTEX 3031 genome.</title>
        <authorList>
            <person name="Biondi T.C."/>
            <person name="Hanschen E.R."/>
            <person name="Kwon T."/>
            <person name="Eng W."/>
            <person name="Kruse C.P.S."/>
            <person name="Koehler S.I."/>
            <person name="Kunde Y."/>
            <person name="Gleasner C.D."/>
            <person name="You Mak K.T."/>
            <person name="Polle J."/>
            <person name="Hovde B.T."/>
            <person name="Starkenburg S.R."/>
        </authorList>
    </citation>
    <scope>NUCLEOTIDE SEQUENCE [LARGE SCALE GENOMIC DNA]</scope>
    <source>
        <strain evidence="1 2">DOE0152z</strain>
    </source>
</reference>
<dbReference type="EMBL" id="CP126214">
    <property type="protein sequence ID" value="WIA16456.1"/>
    <property type="molecule type" value="Genomic_DNA"/>
</dbReference>
<protein>
    <submittedName>
        <fullName evidence="1">Uncharacterized protein</fullName>
    </submittedName>
</protein>